<evidence type="ECO:0000313" key="3">
    <source>
        <dbReference type="Proteomes" id="UP001260715"/>
    </source>
</evidence>
<dbReference type="InterPro" id="IPR013154">
    <property type="entry name" value="ADH-like_N"/>
</dbReference>
<dbReference type="Proteomes" id="UP001260715">
    <property type="component" value="Unassembled WGS sequence"/>
</dbReference>
<dbReference type="EMBL" id="JAVDSJ010000009">
    <property type="protein sequence ID" value="MDR6586793.1"/>
    <property type="molecule type" value="Genomic_DNA"/>
</dbReference>
<dbReference type="SMART" id="SM00829">
    <property type="entry name" value="PKS_ER"/>
    <property type="match status" value="1"/>
</dbReference>
<keyword evidence="3" id="KW-1185">Reference proteome</keyword>
<evidence type="ECO:0000259" key="1">
    <source>
        <dbReference type="SMART" id="SM00829"/>
    </source>
</evidence>
<dbReference type="SUPFAM" id="SSF50129">
    <property type="entry name" value="GroES-like"/>
    <property type="match status" value="1"/>
</dbReference>
<sequence length="310" mass="32179">MNTIRSLQLMQYGGPDTVRIADLPAPVAGPAQVLVRVHAAGVNALDWKLREGYVKDAFPLPLPAVLGIELAGVVEQVGSDVSLFKVGDRVMGPLGGLGAYADLVAVDADKLAVLPEGLSMVQAAALPVAAVSAWQSLHLAGPLKAGQRILIHGAAGAVGGFAVQFAHQAGAHVSATALGSHADYVHGLGADHVIDYQTSQFEALVSDIDLVLDYVGGDTLARSWSVLAEDGVIVSTASPAILASTPAGRRGLWFMNQPDAARLADIARQVAAGRLQSQVAAVVPFEDLPAAIERSRTLPQMGKTVVDFLR</sequence>
<name>A0ABU1PLJ6_9BURK</name>
<dbReference type="CDD" id="cd05289">
    <property type="entry name" value="MDR_like_2"/>
    <property type="match status" value="1"/>
</dbReference>
<dbReference type="InterPro" id="IPR011032">
    <property type="entry name" value="GroES-like_sf"/>
</dbReference>
<dbReference type="Pfam" id="PF13602">
    <property type="entry name" value="ADH_zinc_N_2"/>
    <property type="match status" value="1"/>
</dbReference>
<proteinExistence type="predicted"/>
<comment type="caution">
    <text evidence="2">The sequence shown here is derived from an EMBL/GenBank/DDBJ whole genome shotgun (WGS) entry which is preliminary data.</text>
</comment>
<reference evidence="2 3" key="1">
    <citation type="submission" date="2023-07" db="EMBL/GenBank/DDBJ databases">
        <title>Sorghum-associated microbial communities from plants grown in Nebraska, USA.</title>
        <authorList>
            <person name="Schachtman D."/>
        </authorList>
    </citation>
    <scope>NUCLEOTIDE SEQUENCE [LARGE SCALE GENOMIC DNA]</scope>
    <source>
        <strain evidence="2 3">596</strain>
    </source>
</reference>
<gene>
    <name evidence="2" type="ORF">J2W50_005024</name>
</gene>
<dbReference type="SUPFAM" id="SSF51735">
    <property type="entry name" value="NAD(P)-binding Rossmann-fold domains"/>
    <property type="match status" value="1"/>
</dbReference>
<dbReference type="PANTHER" id="PTHR11695">
    <property type="entry name" value="ALCOHOL DEHYDROGENASE RELATED"/>
    <property type="match status" value="1"/>
</dbReference>
<accession>A0ABU1PLJ6</accession>
<dbReference type="InterPro" id="IPR020843">
    <property type="entry name" value="ER"/>
</dbReference>
<dbReference type="InterPro" id="IPR050700">
    <property type="entry name" value="YIM1/Zinc_Alcohol_DH_Fams"/>
</dbReference>
<dbReference type="Pfam" id="PF08240">
    <property type="entry name" value="ADH_N"/>
    <property type="match status" value="1"/>
</dbReference>
<dbReference type="Gene3D" id="3.40.50.720">
    <property type="entry name" value="NAD(P)-binding Rossmann-like Domain"/>
    <property type="match status" value="1"/>
</dbReference>
<dbReference type="InterPro" id="IPR036291">
    <property type="entry name" value="NAD(P)-bd_dom_sf"/>
</dbReference>
<dbReference type="Gene3D" id="3.90.180.10">
    <property type="entry name" value="Medium-chain alcohol dehydrogenases, catalytic domain"/>
    <property type="match status" value="1"/>
</dbReference>
<organism evidence="2 3">
    <name type="scientific">Herbaspirillum frisingense</name>
    <dbReference type="NCBI Taxonomy" id="92645"/>
    <lineage>
        <taxon>Bacteria</taxon>
        <taxon>Pseudomonadati</taxon>
        <taxon>Pseudomonadota</taxon>
        <taxon>Betaproteobacteria</taxon>
        <taxon>Burkholderiales</taxon>
        <taxon>Oxalobacteraceae</taxon>
        <taxon>Herbaspirillum</taxon>
    </lineage>
</organism>
<feature type="domain" description="Enoyl reductase (ER)" evidence="1">
    <location>
        <begin position="13"/>
        <end position="306"/>
    </location>
</feature>
<protein>
    <submittedName>
        <fullName evidence="2">NADPH:quinone reductase-like Zn-dependent oxidoreductase</fullName>
    </submittedName>
</protein>
<dbReference type="PANTHER" id="PTHR11695:SF294">
    <property type="entry name" value="RETICULON-4-INTERACTING PROTEIN 1, MITOCHONDRIAL"/>
    <property type="match status" value="1"/>
</dbReference>
<evidence type="ECO:0000313" key="2">
    <source>
        <dbReference type="EMBL" id="MDR6586793.1"/>
    </source>
</evidence>
<dbReference type="RefSeq" id="WP_102663896.1">
    <property type="nucleotide sequence ID" value="NZ_JAVDSJ010000009.1"/>
</dbReference>